<dbReference type="Gene3D" id="3.40.50.450">
    <property type="match status" value="1"/>
</dbReference>
<protein>
    <submittedName>
        <fullName evidence="1">Uncharacterized protein</fullName>
    </submittedName>
</protein>
<sequence>MGRNKLIYAMADYGLVVSAEYNKGGTWAGATEELKRDNPRPLFVRTGSNVPPGNEKLLKLGAIGWSNSIEKENWREQLTEMTANARPQKRVEQPTLFDVSEKNFKKFDSNKCTKHPDCEQSIIKESFQHIPDSIYDAVLPVILQRLNVVQDSDDLAEKLKVNKNQLNAWLKKAVEDGLIKKYSRPVRYVALNEARRRAKR</sequence>
<proteinExistence type="predicted"/>
<organism evidence="1 2">
    <name type="scientific">Candidatus Electrothrix communis</name>
    <dbReference type="NCBI Taxonomy" id="1859133"/>
    <lineage>
        <taxon>Bacteria</taxon>
        <taxon>Pseudomonadati</taxon>
        <taxon>Thermodesulfobacteriota</taxon>
        <taxon>Desulfobulbia</taxon>
        <taxon>Desulfobulbales</taxon>
        <taxon>Desulfobulbaceae</taxon>
        <taxon>Candidatus Electrothrix</taxon>
    </lineage>
</organism>
<reference evidence="1 2" key="1">
    <citation type="submission" date="2017-01" db="EMBL/GenBank/DDBJ databases">
        <title>The cable genome- insights into the physiology and evolution of filamentous bacteria capable of sulfide oxidation via long distance electron transfer.</title>
        <authorList>
            <person name="Schreiber L."/>
            <person name="Bjerg J.T."/>
            <person name="Boggild A."/>
            <person name="Van De Vossenberg J."/>
            <person name="Meysman F."/>
            <person name="Nielsen L.P."/>
            <person name="Schramm A."/>
            <person name="Kjeldsen K.U."/>
        </authorList>
    </citation>
    <scope>NUCLEOTIDE SEQUENCE [LARGE SCALE GENOMIC DNA]</scope>
    <source>
        <strain evidence="1">A1</strain>
    </source>
</reference>
<evidence type="ECO:0000313" key="2">
    <source>
        <dbReference type="Proteomes" id="UP000288086"/>
    </source>
</evidence>
<accession>A0A3S3QMV6</accession>
<comment type="caution">
    <text evidence="1">The sequence shown here is derived from an EMBL/GenBank/DDBJ whole genome shotgun (WGS) entry which is preliminary data.</text>
</comment>
<dbReference type="EMBL" id="MTKP01000094">
    <property type="protein sequence ID" value="RWX48951.1"/>
    <property type="molecule type" value="Genomic_DNA"/>
</dbReference>
<dbReference type="AlphaFoldDB" id="A0A3S3QMV6"/>
<gene>
    <name evidence="1" type="ORF">VT98_10942</name>
</gene>
<dbReference type="Proteomes" id="UP000288086">
    <property type="component" value="Unassembled WGS sequence"/>
</dbReference>
<name>A0A3S3QMV6_9BACT</name>
<keyword evidence="2" id="KW-1185">Reference proteome</keyword>
<evidence type="ECO:0000313" key="1">
    <source>
        <dbReference type="EMBL" id="RWX48951.1"/>
    </source>
</evidence>